<dbReference type="SUPFAM" id="SSF53474">
    <property type="entry name" value="alpha/beta-Hydrolases"/>
    <property type="match status" value="1"/>
</dbReference>
<accession>A0A5A7Q2W0</accession>
<evidence type="ECO:0000256" key="5">
    <source>
        <dbReference type="ARBA" id="ARBA00045448"/>
    </source>
</evidence>
<dbReference type="GO" id="GO:0005829">
    <property type="term" value="C:cytosol"/>
    <property type="evidence" value="ECO:0007669"/>
    <property type="project" value="TreeGrafter"/>
</dbReference>
<feature type="domain" description="Peptidase S9 prolyl oligopeptidase catalytic" evidence="7">
    <location>
        <begin position="194"/>
        <end position="278"/>
    </location>
</feature>
<dbReference type="InterPro" id="IPR002470">
    <property type="entry name" value="Peptidase_S9A"/>
</dbReference>
<dbReference type="EC" id="3.4.21.-" evidence="6"/>
<proteinExistence type="inferred from homology"/>
<evidence type="ECO:0000256" key="3">
    <source>
        <dbReference type="ARBA" id="ARBA00022801"/>
    </source>
</evidence>
<comment type="similarity">
    <text evidence="1 6">Belongs to the peptidase S9A family.</text>
</comment>
<dbReference type="AlphaFoldDB" id="A0A5A7Q2W0"/>
<dbReference type="PRINTS" id="PR00862">
    <property type="entry name" value="PROLIGOPTASE"/>
</dbReference>
<dbReference type="InterPro" id="IPR051543">
    <property type="entry name" value="Serine_Peptidase_S9A"/>
</dbReference>
<evidence type="ECO:0000313" key="10">
    <source>
        <dbReference type="Proteomes" id="UP000325081"/>
    </source>
</evidence>
<evidence type="ECO:0000259" key="8">
    <source>
        <dbReference type="Pfam" id="PF02897"/>
    </source>
</evidence>
<comment type="function">
    <text evidence="5">Serine peptidase whose precise substrate specificity remains unclear. Does not cleave peptides after a arginine or lysine residue. Regulates trans-Golgi network morphology and sorting by regulating the membrane binding of the AP-1 complex. May play a role in the regulation of synaptic vesicle exocytosis.</text>
</comment>
<feature type="domain" description="Peptidase S9A N-terminal" evidence="8">
    <location>
        <begin position="7"/>
        <end position="101"/>
    </location>
</feature>
<dbReference type="PANTHER" id="PTHR11757">
    <property type="entry name" value="PROTEASE FAMILY S9A OLIGOPEPTIDASE"/>
    <property type="match status" value="1"/>
</dbReference>
<dbReference type="GO" id="GO:0004252">
    <property type="term" value="F:serine-type endopeptidase activity"/>
    <property type="evidence" value="ECO:0007669"/>
    <property type="project" value="UniProtKB-UniRule"/>
</dbReference>
<dbReference type="InterPro" id="IPR001375">
    <property type="entry name" value="Peptidase_S9_cat"/>
</dbReference>
<keyword evidence="2 6" id="KW-0645">Protease</keyword>
<evidence type="ECO:0000313" key="9">
    <source>
        <dbReference type="EMBL" id="GER39216.1"/>
    </source>
</evidence>
<gene>
    <name evidence="9" type="ORF">STAS_15816</name>
</gene>
<evidence type="ECO:0000256" key="1">
    <source>
        <dbReference type="ARBA" id="ARBA00005228"/>
    </source>
</evidence>
<dbReference type="EMBL" id="BKCP01005605">
    <property type="protein sequence ID" value="GER39216.1"/>
    <property type="molecule type" value="Genomic_DNA"/>
</dbReference>
<keyword evidence="4 6" id="KW-0720">Serine protease</keyword>
<dbReference type="Pfam" id="PF02897">
    <property type="entry name" value="Peptidase_S9_N"/>
    <property type="match status" value="1"/>
</dbReference>
<name>A0A5A7Q2W0_STRAF</name>
<evidence type="ECO:0000256" key="4">
    <source>
        <dbReference type="ARBA" id="ARBA00022825"/>
    </source>
</evidence>
<dbReference type="InterPro" id="IPR029058">
    <property type="entry name" value="AB_hydrolase_fold"/>
</dbReference>
<organism evidence="9 10">
    <name type="scientific">Striga asiatica</name>
    <name type="common">Asiatic witchweed</name>
    <name type="synonym">Buchnera asiatica</name>
    <dbReference type="NCBI Taxonomy" id="4170"/>
    <lineage>
        <taxon>Eukaryota</taxon>
        <taxon>Viridiplantae</taxon>
        <taxon>Streptophyta</taxon>
        <taxon>Embryophyta</taxon>
        <taxon>Tracheophyta</taxon>
        <taxon>Spermatophyta</taxon>
        <taxon>Magnoliopsida</taxon>
        <taxon>eudicotyledons</taxon>
        <taxon>Gunneridae</taxon>
        <taxon>Pentapetalae</taxon>
        <taxon>asterids</taxon>
        <taxon>lamiids</taxon>
        <taxon>Lamiales</taxon>
        <taxon>Orobanchaceae</taxon>
        <taxon>Buchnereae</taxon>
        <taxon>Striga</taxon>
    </lineage>
</organism>
<protein>
    <recommendedName>
        <fullName evidence="6">Prolyl endopeptidase</fullName>
        <ecNumber evidence="6">3.4.21.-</ecNumber>
    </recommendedName>
</protein>
<keyword evidence="10" id="KW-1185">Reference proteome</keyword>
<dbReference type="SUPFAM" id="SSF50993">
    <property type="entry name" value="Peptidase/esterase 'gauge' domain"/>
    <property type="match status" value="1"/>
</dbReference>
<dbReference type="Gene3D" id="3.40.50.1820">
    <property type="entry name" value="alpha/beta hydrolase"/>
    <property type="match status" value="1"/>
</dbReference>
<evidence type="ECO:0000259" key="7">
    <source>
        <dbReference type="Pfam" id="PF00326"/>
    </source>
</evidence>
<evidence type="ECO:0000256" key="6">
    <source>
        <dbReference type="RuleBase" id="RU368024"/>
    </source>
</evidence>
<dbReference type="Proteomes" id="UP000325081">
    <property type="component" value="Unassembled WGS sequence"/>
</dbReference>
<sequence length="339" mass="38369">MCLSLTSVCIQEMQPFSDHLVVYERENGLPKISIYCLPPIGEPLDTLRGGRTVNFIDPVYSVDSSESQFYSSILRFFYSSMRTPSSVYDYDMNSGTLVLKKIDAVFGGFDSANYITQRVWATATDGTQTPISVVYRKDLVKLDGSDPLILYGYGSYEICVDPYFKESRLSLLDRGFIFAVAHIRGGVKWGDHGNKYCSTEKLCIERRSAGGLLIGAVINMRPDLFKAAVAGVPLVDVLTTMLDPTIPLTTSEWEEWSDPRKEEFYFYMRSYSPVDNIHGSYSEAAKFVAKLREMKTDDNMNLVPDIFQNLDGKNVKSFECFPKICIFLYLSTILFFLKN</sequence>
<dbReference type="OrthoDB" id="868876at2759"/>
<dbReference type="InterPro" id="IPR023302">
    <property type="entry name" value="Pept_S9A_N"/>
</dbReference>
<dbReference type="Pfam" id="PF00326">
    <property type="entry name" value="Peptidase_S9"/>
    <property type="match status" value="1"/>
</dbReference>
<dbReference type="GO" id="GO:0006508">
    <property type="term" value="P:proteolysis"/>
    <property type="evidence" value="ECO:0007669"/>
    <property type="project" value="UniProtKB-KW"/>
</dbReference>
<dbReference type="PANTHER" id="PTHR11757:SF19">
    <property type="entry name" value="PROLYL ENDOPEPTIDASE-LIKE"/>
    <property type="match status" value="1"/>
</dbReference>
<comment type="caution">
    <text evidence="9">The sequence shown here is derived from an EMBL/GenBank/DDBJ whole genome shotgun (WGS) entry which is preliminary data.</text>
</comment>
<keyword evidence="3 6" id="KW-0378">Hydrolase</keyword>
<evidence type="ECO:0000256" key="2">
    <source>
        <dbReference type="ARBA" id="ARBA00022670"/>
    </source>
</evidence>
<dbReference type="Gene3D" id="2.130.10.120">
    <property type="entry name" value="Prolyl oligopeptidase, N-terminal domain"/>
    <property type="match status" value="1"/>
</dbReference>
<reference evidence="10" key="1">
    <citation type="journal article" date="2019" name="Curr. Biol.">
        <title>Genome Sequence of Striga asiatica Provides Insight into the Evolution of Plant Parasitism.</title>
        <authorList>
            <person name="Yoshida S."/>
            <person name="Kim S."/>
            <person name="Wafula E.K."/>
            <person name="Tanskanen J."/>
            <person name="Kim Y.M."/>
            <person name="Honaas L."/>
            <person name="Yang Z."/>
            <person name="Spallek T."/>
            <person name="Conn C.E."/>
            <person name="Ichihashi Y."/>
            <person name="Cheong K."/>
            <person name="Cui S."/>
            <person name="Der J.P."/>
            <person name="Gundlach H."/>
            <person name="Jiao Y."/>
            <person name="Hori C."/>
            <person name="Ishida J.K."/>
            <person name="Kasahara H."/>
            <person name="Kiba T."/>
            <person name="Kim M.S."/>
            <person name="Koo N."/>
            <person name="Laohavisit A."/>
            <person name="Lee Y.H."/>
            <person name="Lumba S."/>
            <person name="McCourt P."/>
            <person name="Mortimer J.C."/>
            <person name="Mutuku J.M."/>
            <person name="Nomura T."/>
            <person name="Sasaki-Sekimoto Y."/>
            <person name="Seto Y."/>
            <person name="Wang Y."/>
            <person name="Wakatake T."/>
            <person name="Sakakibara H."/>
            <person name="Demura T."/>
            <person name="Yamaguchi S."/>
            <person name="Yoneyama K."/>
            <person name="Manabe R.I."/>
            <person name="Nelson D.C."/>
            <person name="Schulman A.H."/>
            <person name="Timko M.P."/>
            <person name="dePamphilis C.W."/>
            <person name="Choi D."/>
            <person name="Shirasu K."/>
        </authorList>
    </citation>
    <scope>NUCLEOTIDE SEQUENCE [LARGE SCALE GENOMIC DNA]</scope>
    <source>
        <strain evidence="10">cv. UVA1</strain>
    </source>
</reference>